<comment type="caution">
    <text evidence="1">The sequence shown here is derived from an EMBL/GenBank/DDBJ whole genome shotgun (WGS) entry which is preliminary data.</text>
</comment>
<evidence type="ECO:0000313" key="2">
    <source>
        <dbReference type="Proteomes" id="UP001597183"/>
    </source>
</evidence>
<dbReference type="Gene3D" id="3.40.630.30">
    <property type="match status" value="1"/>
</dbReference>
<organism evidence="1 2">
    <name type="scientific">Actinoplanes sichuanensis</name>
    <dbReference type="NCBI Taxonomy" id="512349"/>
    <lineage>
        <taxon>Bacteria</taxon>
        <taxon>Bacillati</taxon>
        <taxon>Actinomycetota</taxon>
        <taxon>Actinomycetes</taxon>
        <taxon>Micromonosporales</taxon>
        <taxon>Micromonosporaceae</taxon>
        <taxon>Actinoplanes</taxon>
    </lineage>
</organism>
<evidence type="ECO:0008006" key="3">
    <source>
        <dbReference type="Google" id="ProtNLM"/>
    </source>
</evidence>
<dbReference type="SUPFAM" id="SSF55729">
    <property type="entry name" value="Acyl-CoA N-acyltransferases (Nat)"/>
    <property type="match status" value="1"/>
</dbReference>
<gene>
    <name evidence="1" type="ORF">ACFQ5G_47145</name>
</gene>
<keyword evidence="2" id="KW-1185">Reference proteome</keyword>
<reference evidence="2" key="1">
    <citation type="journal article" date="2019" name="Int. J. Syst. Evol. Microbiol.">
        <title>The Global Catalogue of Microorganisms (GCM) 10K type strain sequencing project: providing services to taxonomists for standard genome sequencing and annotation.</title>
        <authorList>
            <consortium name="The Broad Institute Genomics Platform"/>
            <consortium name="The Broad Institute Genome Sequencing Center for Infectious Disease"/>
            <person name="Wu L."/>
            <person name="Ma J."/>
        </authorList>
    </citation>
    <scope>NUCLEOTIDE SEQUENCE [LARGE SCALE GENOMIC DNA]</scope>
    <source>
        <strain evidence="2">CCM 7526</strain>
    </source>
</reference>
<proteinExistence type="predicted"/>
<dbReference type="EMBL" id="JBHTMK010000063">
    <property type="protein sequence ID" value="MFD1372951.1"/>
    <property type="molecule type" value="Genomic_DNA"/>
</dbReference>
<dbReference type="InterPro" id="IPR016181">
    <property type="entry name" value="Acyl_CoA_acyltransferase"/>
</dbReference>
<protein>
    <recommendedName>
        <fullName evidence="3">GNAT family N-acetyltransferase</fullName>
    </recommendedName>
</protein>
<name>A0ABW4AS09_9ACTN</name>
<accession>A0ABW4AS09</accession>
<sequence length="279" mass="30040">MSVGYRLSPADIAVTCRAFLDSPPRRPLGAGRPGRFLTVIAADGHPLADVGRAVERAVFEPAFGNDADTMTSEYGPYEQRSLFFVVLDRRTGRPAGATRVIAGVGAQVKTIADAPAHIGRSAGEILDAHGMRGQTIWDFATVAVLPAYRGRRYGLTVSSLLYRTFAVAGTRAGVEHAVVMLDVRAWRNMTLIGNRLYPLAGSAPFAYLGSADTRALYARIPDFVPDMTRQAAALRGFGDGYAGRIPGRGWRRPLARLVAANVAHRIATGRTLDENIVYA</sequence>
<dbReference type="RefSeq" id="WP_317794681.1">
    <property type="nucleotide sequence ID" value="NZ_AP028461.1"/>
</dbReference>
<evidence type="ECO:0000313" key="1">
    <source>
        <dbReference type="EMBL" id="MFD1372951.1"/>
    </source>
</evidence>
<dbReference type="Proteomes" id="UP001597183">
    <property type="component" value="Unassembled WGS sequence"/>
</dbReference>